<reference evidence="1" key="1">
    <citation type="submission" date="2021-04" db="EMBL/GenBank/DDBJ databases">
        <title>Whole genome sequencing of Enterococci isolates from hospitalized patients.</title>
        <authorList>
            <person name="Ogoti B.M."/>
            <person name="Onyambu F.G."/>
        </authorList>
    </citation>
    <scope>NUCLEOTIDE SEQUENCE</scope>
    <source>
        <strain evidence="1">242</strain>
    </source>
</reference>
<gene>
    <name evidence="1" type="ORF">KEH51_07810</name>
</gene>
<dbReference type="Gene3D" id="3.40.50.1240">
    <property type="entry name" value="Phosphoglycerate mutase-like"/>
    <property type="match status" value="1"/>
</dbReference>
<dbReference type="InterPro" id="IPR013078">
    <property type="entry name" value="His_Pase_superF_clade-1"/>
</dbReference>
<accession>A0A941FI95</accession>
<protein>
    <submittedName>
        <fullName evidence="1">Histidine phosphatase family protein</fullName>
    </submittedName>
</protein>
<proteinExistence type="predicted"/>
<evidence type="ECO:0000313" key="2">
    <source>
        <dbReference type="Proteomes" id="UP000680045"/>
    </source>
</evidence>
<dbReference type="CDD" id="cd07067">
    <property type="entry name" value="HP_PGM_like"/>
    <property type="match status" value="1"/>
</dbReference>
<name>A0A941FI95_9BACI</name>
<evidence type="ECO:0000313" key="1">
    <source>
        <dbReference type="EMBL" id="MBR8644514.1"/>
    </source>
</evidence>
<dbReference type="Proteomes" id="UP000680045">
    <property type="component" value="Unassembled WGS sequence"/>
</dbReference>
<comment type="caution">
    <text evidence="1">The sequence shown here is derived from an EMBL/GenBank/DDBJ whole genome shotgun (WGS) entry which is preliminary data.</text>
</comment>
<dbReference type="Pfam" id="PF00300">
    <property type="entry name" value="His_Phos_1"/>
    <property type="match status" value="1"/>
</dbReference>
<dbReference type="EMBL" id="JAGTPW010000010">
    <property type="protein sequence ID" value="MBR8644514.1"/>
    <property type="molecule type" value="Genomic_DNA"/>
</dbReference>
<dbReference type="SUPFAM" id="SSF53254">
    <property type="entry name" value="Phosphoglycerate mutase-like"/>
    <property type="match status" value="1"/>
</dbReference>
<sequence length="181" mass="20970">MKIGLVRHFKVAHEFPTRKSVTADDMKQWFVDYDAADIIYGTTLFGVEEWQECYCSDMSRAVKTAEHIFPGTVHRMEELREIPSPPLRGRIKLPFILWAIWIRCCSVINKQTRAEIKFAEQRINKVLDEVFAKGERNVLIVSHAALMVYMRKELIRRGFTGPKFKIASNGKLYVFESGKGK</sequence>
<organism evidence="1 2">
    <name type="scientific">Peribacillus frigoritolerans</name>
    <dbReference type="NCBI Taxonomy" id="450367"/>
    <lineage>
        <taxon>Bacteria</taxon>
        <taxon>Bacillati</taxon>
        <taxon>Bacillota</taxon>
        <taxon>Bacilli</taxon>
        <taxon>Bacillales</taxon>
        <taxon>Bacillaceae</taxon>
        <taxon>Peribacillus</taxon>
    </lineage>
</organism>
<dbReference type="AlphaFoldDB" id="A0A941FI95"/>
<dbReference type="InterPro" id="IPR029033">
    <property type="entry name" value="His_PPase_superfam"/>
</dbReference>